<evidence type="ECO:0000256" key="1">
    <source>
        <dbReference type="ARBA" id="ARBA00022679"/>
    </source>
</evidence>
<dbReference type="PROSITE" id="PS00113">
    <property type="entry name" value="ADENYLATE_KINASE"/>
    <property type="match status" value="1"/>
</dbReference>
<sequence length="375" mass="43352">MKLVIIGIQGSGKSTQGNLLSKQLGIPYLSTGHIFRQLAKEKTKLGHYIKVVMNTGLLIPDEKTIEIVNSYLFRPEYKGGYILDGFPRTINQAKKFINNVDKVIYLEIPDKEAIYRLVYRDSQAREDETIPAIKKRIESFKKFTLPVLDFYRKQKKLVEIDGIQTIETVNQEILKSLGKQLVKNKIENWAIKNKKIIAIVGLPGVGKTDATDFFKKQGIPSISFGQIINEYIEKNHLPHIEKTHKKVRLELRQKHGMAALAIMNEGKIKKALNDNMIVVIDGVRSWQEYLHLKKTFPEVKIYLLAIHADKHLRWSRSIKRSHRNKLYGEDRDLDELIGINMAPTIAYADFLVKNNFSLQDFHDKLEEVYRTVYYS</sequence>
<dbReference type="GO" id="GO:0005524">
    <property type="term" value="F:ATP binding"/>
    <property type="evidence" value="ECO:0007669"/>
    <property type="project" value="UniProtKB-UniRule"/>
</dbReference>
<dbReference type="InterPro" id="IPR000850">
    <property type="entry name" value="Adenylat/UMP-CMP_kin"/>
</dbReference>
<feature type="binding site" evidence="5">
    <location>
        <position position="36"/>
    </location>
    <ligand>
        <name>AMP</name>
        <dbReference type="ChEBI" id="CHEBI:456215"/>
    </ligand>
</feature>
<evidence type="ECO:0000256" key="4">
    <source>
        <dbReference type="ARBA" id="ARBA00022777"/>
    </source>
</evidence>
<feature type="binding site" evidence="5">
    <location>
        <position position="92"/>
    </location>
    <ligand>
        <name>AMP</name>
        <dbReference type="ChEBI" id="CHEBI:456215"/>
    </ligand>
</feature>
<feature type="binding site" evidence="5">
    <location>
        <begin position="10"/>
        <end position="15"/>
    </location>
    <ligand>
        <name>ATP</name>
        <dbReference type="ChEBI" id="CHEBI:30616"/>
    </ligand>
</feature>
<dbReference type="AlphaFoldDB" id="A0A0G0G9H6"/>
<keyword evidence="3 5" id="KW-0547">Nucleotide-binding</keyword>
<evidence type="ECO:0000313" key="9">
    <source>
        <dbReference type="Proteomes" id="UP000034917"/>
    </source>
</evidence>
<dbReference type="Pfam" id="PF00406">
    <property type="entry name" value="ADK"/>
    <property type="match status" value="1"/>
</dbReference>
<dbReference type="SUPFAM" id="SSF52540">
    <property type="entry name" value="P-loop containing nucleoside triphosphate hydrolases"/>
    <property type="match status" value="2"/>
</dbReference>
<comment type="caution">
    <text evidence="5">Lacks conserved residue(s) required for the propagation of feature annotation.</text>
</comment>
<evidence type="ECO:0000256" key="2">
    <source>
        <dbReference type="ARBA" id="ARBA00022727"/>
    </source>
</evidence>
<dbReference type="PANTHER" id="PTHR23359">
    <property type="entry name" value="NUCLEOTIDE KINASE"/>
    <property type="match status" value="1"/>
</dbReference>
<gene>
    <name evidence="5" type="primary">adk</name>
    <name evidence="8" type="ORF">US40_C0002G0156</name>
</gene>
<keyword evidence="5 7" id="KW-0067">ATP-binding</keyword>
<dbReference type="Proteomes" id="UP000034917">
    <property type="component" value="Unassembled WGS sequence"/>
</dbReference>
<dbReference type="GO" id="GO:0005737">
    <property type="term" value="C:cytoplasm"/>
    <property type="evidence" value="ECO:0007669"/>
    <property type="project" value="UniProtKB-SubCell"/>
</dbReference>
<comment type="caution">
    <text evidence="8">The sequence shown here is derived from an EMBL/GenBank/DDBJ whole genome shotgun (WGS) entry which is preliminary data.</text>
</comment>
<keyword evidence="2 5" id="KW-0545">Nucleotide biosynthesis</keyword>
<organism evidence="8 9">
    <name type="scientific">Candidatus Roizmanbacteria bacterium GW2011_GWC2_37_13</name>
    <dbReference type="NCBI Taxonomy" id="1618486"/>
    <lineage>
        <taxon>Bacteria</taxon>
        <taxon>Candidatus Roizmaniibacteriota</taxon>
    </lineage>
</organism>
<feature type="binding site" evidence="5">
    <location>
        <position position="136"/>
    </location>
    <ligand>
        <name>AMP</name>
        <dbReference type="ChEBI" id="CHEBI:456215"/>
    </ligand>
</feature>
<dbReference type="HAMAP" id="MF_00235">
    <property type="entry name" value="Adenylate_kinase_Adk"/>
    <property type="match status" value="1"/>
</dbReference>
<feature type="binding site" evidence="5">
    <location>
        <position position="164"/>
    </location>
    <ligand>
        <name>ATP</name>
        <dbReference type="ChEBI" id="CHEBI:30616"/>
    </ligand>
</feature>
<evidence type="ECO:0000256" key="5">
    <source>
        <dbReference type="HAMAP-Rule" id="MF_00235"/>
    </source>
</evidence>
<proteinExistence type="inferred from homology"/>
<dbReference type="GO" id="GO:0004017">
    <property type="term" value="F:AMP kinase activity"/>
    <property type="evidence" value="ECO:0007669"/>
    <property type="project" value="UniProtKB-UniRule"/>
</dbReference>
<keyword evidence="5" id="KW-0963">Cytoplasm</keyword>
<dbReference type="CDD" id="cd01428">
    <property type="entry name" value="ADK"/>
    <property type="match status" value="1"/>
</dbReference>
<dbReference type="Pfam" id="PF13238">
    <property type="entry name" value="AAA_18"/>
    <property type="match status" value="1"/>
</dbReference>
<dbReference type="Gene3D" id="3.40.50.300">
    <property type="entry name" value="P-loop containing nucleotide triphosphate hydrolases"/>
    <property type="match status" value="2"/>
</dbReference>
<comment type="domain">
    <text evidence="5">Consists of three domains, a large central CORE domain and two small peripheral domains, NMPbind and LID, which undergo movements during catalysis. The LID domain closes over the site of phosphoryl transfer upon ATP binding. Assembling and dissambling the active center during each catalytic cycle provides an effective means to prevent ATP hydrolysis.</text>
</comment>
<comment type="pathway">
    <text evidence="5">Purine metabolism; AMP biosynthesis via salvage pathway; AMP from ADP: step 1/1.</text>
</comment>
<dbReference type="PATRIC" id="fig|1618486.3.peg.243"/>
<dbReference type="PRINTS" id="PR00094">
    <property type="entry name" value="ADENYLTKNASE"/>
</dbReference>
<keyword evidence="4 5" id="KW-0418">Kinase</keyword>
<dbReference type="InterPro" id="IPR033690">
    <property type="entry name" value="Adenylat_kinase_CS"/>
</dbReference>
<comment type="catalytic activity">
    <reaction evidence="5 7">
        <text>AMP + ATP = 2 ADP</text>
        <dbReference type="Rhea" id="RHEA:12973"/>
        <dbReference type="ChEBI" id="CHEBI:30616"/>
        <dbReference type="ChEBI" id="CHEBI:456215"/>
        <dbReference type="ChEBI" id="CHEBI:456216"/>
        <dbReference type="EC" id="2.7.4.3"/>
    </reaction>
</comment>
<reference evidence="8 9" key="1">
    <citation type="journal article" date="2015" name="Nature">
        <title>rRNA introns, odd ribosomes, and small enigmatic genomes across a large radiation of phyla.</title>
        <authorList>
            <person name="Brown C.T."/>
            <person name="Hug L.A."/>
            <person name="Thomas B.C."/>
            <person name="Sharon I."/>
            <person name="Castelle C.J."/>
            <person name="Singh A."/>
            <person name="Wilkins M.J."/>
            <person name="Williams K.H."/>
            <person name="Banfield J.F."/>
        </authorList>
    </citation>
    <scope>NUCLEOTIDE SEQUENCE [LARGE SCALE GENOMIC DNA]</scope>
</reference>
<evidence type="ECO:0000256" key="6">
    <source>
        <dbReference type="RuleBase" id="RU003330"/>
    </source>
</evidence>
<name>A0A0G0G9H6_9BACT</name>
<dbReference type="InterPro" id="IPR027417">
    <property type="entry name" value="P-loop_NTPase"/>
</dbReference>
<comment type="function">
    <text evidence="5">Catalyzes the reversible transfer of the terminal phosphate group between ATP and AMP. Plays an important role in cellular energy homeostasis and in adenine nucleotide metabolism.</text>
</comment>
<keyword evidence="1 5" id="KW-0808">Transferase</keyword>
<feature type="region of interest" description="NMP" evidence="5">
    <location>
        <begin position="30"/>
        <end position="59"/>
    </location>
</feature>
<evidence type="ECO:0000256" key="3">
    <source>
        <dbReference type="ARBA" id="ARBA00022741"/>
    </source>
</evidence>
<evidence type="ECO:0000313" key="8">
    <source>
        <dbReference type="EMBL" id="KKQ26622.1"/>
    </source>
</evidence>
<protein>
    <recommendedName>
        <fullName evidence="5 7">Adenylate kinase</fullName>
        <shortName evidence="5">AK</shortName>
        <ecNumber evidence="5 7">2.7.4.3</ecNumber>
    </recommendedName>
    <alternativeName>
        <fullName evidence="5">ATP-AMP transphosphorylase</fullName>
    </alternativeName>
    <alternativeName>
        <fullName evidence="5">ATP:AMP phosphotransferase</fullName>
    </alternativeName>
    <alternativeName>
        <fullName evidence="5">Adenylate monophosphate kinase</fullName>
    </alternativeName>
</protein>
<dbReference type="GO" id="GO:0044209">
    <property type="term" value="P:AMP salvage"/>
    <property type="evidence" value="ECO:0007669"/>
    <property type="project" value="UniProtKB-UniRule"/>
</dbReference>
<dbReference type="UniPathway" id="UPA00588">
    <property type="reaction ID" value="UER00649"/>
</dbReference>
<feature type="binding site" evidence="5">
    <location>
        <position position="31"/>
    </location>
    <ligand>
        <name>AMP</name>
        <dbReference type="ChEBI" id="CHEBI:456215"/>
    </ligand>
</feature>
<comment type="similarity">
    <text evidence="5 6">Belongs to the adenylate kinase family.</text>
</comment>
<accession>A0A0G0G9H6</accession>
<comment type="subcellular location">
    <subcellularLocation>
        <location evidence="5 7">Cytoplasm</location>
    </subcellularLocation>
</comment>
<feature type="binding site" evidence="5">
    <location>
        <begin position="57"/>
        <end position="59"/>
    </location>
    <ligand>
        <name>AMP</name>
        <dbReference type="ChEBI" id="CHEBI:456215"/>
    </ligand>
</feature>
<dbReference type="EMBL" id="LBSV01000002">
    <property type="protein sequence ID" value="KKQ26622.1"/>
    <property type="molecule type" value="Genomic_DNA"/>
</dbReference>
<feature type="binding site" evidence="5">
    <location>
        <begin position="85"/>
        <end position="88"/>
    </location>
    <ligand>
        <name>AMP</name>
        <dbReference type="ChEBI" id="CHEBI:456215"/>
    </ligand>
</feature>
<feature type="binding site" evidence="5">
    <location>
        <position position="125"/>
    </location>
    <ligand>
        <name>AMP</name>
        <dbReference type="ChEBI" id="CHEBI:456215"/>
    </ligand>
</feature>
<dbReference type="EC" id="2.7.4.3" evidence="5 7"/>
<feature type="binding site" evidence="5">
    <location>
        <position position="120"/>
    </location>
    <ligand>
        <name>ATP</name>
        <dbReference type="ChEBI" id="CHEBI:30616"/>
    </ligand>
</feature>
<comment type="subunit">
    <text evidence="5 7">Monomer.</text>
</comment>
<evidence type="ECO:0000256" key="7">
    <source>
        <dbReference type="RuleBase" id="RU003331"/>
    </source>
</evidence>